<evidence type="ECO:0000256" key="1">
    <source>
        <dbReference type="ARBA" id="ARBA00023125"/>
    </source>
</evidence>
<dbReference type="InterPro" id="IPR013762">
    <property type="entry name" value="Integrase-like_cat_sf"/>
</dbReference>
<dbReference type="PANTHER" id="PTHR30349:SF64">
    <property type="entry name" value="PROPHAGE INTEGRASE INTD-RELATED"/>
    <property type="match status" value="1"/>
</dbReference>
<feature type="region of interest" description="Disordered" evidence="4">
    <location>
        <begin position="160"/>
        <end position="189"/>
    </location>
</feature>
<name>A0ABV2Y0N7_9ACTN</name>
<evidence type="ECO:0000256" key="3">
    <source>
        <dbReference type="PROSITE-ProRule" id="PRU01248"/>
    </source>
</evidence>
<proteinExistence type="predicted"/>
<evidence type="ECO:0000256" key="2">
    <source>
        <dbReference type="ARBA" id="ARBA00023172"/>
    </source>
</evidence>
<dbReference type="SUPFAM" id="SSF47823">
    <property type="entry name" value="lambda integrase-like, N-terminal domain"/>
    <property type="match status" value="1"/>
</dbReference>
<dbReference type="InterPro" id="IPR011010">
    <property type="entry name" value="DNA_brk_join_enz"/>
</dbReference>
<gene>
    <name evidence="6" type="ORF">ABZ568_26180</name>
</gene>
<evidence type="ECO:0000313" key="7">
    <source>
        <dbReference type="Proteomes" id="UP001550603"/>
    </source>
</evidence>
<sequence length="500" mass="56962">MSITGWRVHFSRRDLALPREVTPFMREFSAVFAGLDQGLDDLAVPEGQPFLISPVGGYDVPLNRYFSVWLASSPWNTQAAHARDLRTFFDFLWFARGRRGWREASMDDRAAYEWWRRRDEHGPRLEDTSWDREVSTVNQFYLWAIEQDLVRANPSASARARCGRPGGAGPGGGMVRQVPAESSHTGPRREVKWLPPRSYRLWRNVGLCGFDAQEMPRRGFRGRWAARNAAYADSMVRTGLRLCEHSALTVFDLPELPPAVSGVVNARAVLPHAISKGRSGRAVYWPVSVLRDVRDYMEWDRAEALDYGRSRGFYLPTRRSLLVEDPAVPRVRMGGRWVPVGRLDDGERRRLLVATADGGWEPAMVWLNQWGLPMTMSGWKQVFADANARCHAQGVEVGATPHMLRHSYAVITLELLWRGHLQALGEMNERQRLTYQRVFGDPLNWVRIRLGHRSATTTALYLHTLQELEMRTRLELVPEGAWEPAGFSEEGWLEQSAVAS</sequence>
<dbReference type="RefSeq" id="WP_359791144.1">
    <property type="nucleotide sequence ID" value="NZ_JBEYBN010000041.1"/>
</dbReference>
<comment type="caution">
    <text evidence="6">The sequence shown here is derived from an EMBL/GenBank/DDBJ whole genome shotgun (WGS) entry which is preliminary data.</text>
</comment>
<accession>A0ABV2Y0N7</accession>
<evidence type="ECO:0000313" key="6">
    <source>
        <dbReference type="EMBL" id="MEU2269824.1"/>
    </source>
</evidence>
<feature type="domain" description="Core-binding (CB)" evidence="5">
    <location>
        <begin position="66"/>
        <end position="145"/>
    </location>
</feature>
<dbReference type="Pfam" id="PF02899">
    <property type="entry name" value="Phage_int_SAM_1"/>
    <property type="match status" value="1"/>
</dbReference>
<dbReference type="PANTHER" id="PTHR30349">
    <property type="entry name" value="PHAGE INTEGRASE-RELATED"/>
    <property type="match status" value="1"/>
</dbReference>
<dbReference type="Gene3D" id="1.10.443.10">
    <property type="entry name" value="Intergrase catalytic core"/>
    <property type="match status" value="1"/>
</dbReference>
<dbReference type="EMBL" id="JBEYBN010000041">
    <property type="protein sequence ID" value="MEU2269824.1"/>
    <property type="molecule type" value="Genomic_DNA"/>
</dbReference>
<protein>
    <submittedName>
        <fullName evidence="6">Site-specific integrase</fullName>
    </submittedName>
</protein>
<evidence type="ECO:0000256" key="4">
    <source>
        <dbReference type="SAM" id="MobiDB-lite"/>
    </source>
</evidence>
<organism evidence="6 7">
    <name type="scientific">Streptomyces olindensis</name>
    <dbReference type="NCBI Taxonomy" id="358823"/>
    <lineage>
        <taxon>Bacteria</taxon>
        <taxon>Bacillati</taxon>
        <taxon>Actinomycetota</taxon>
        <taxon>Actinomycetes</taxon>
        <taxon>Kitasatosporales</taxon>
        <taxon>Streptomycetaceae</taxon>
        <taxon>Streptomyces</taxon>
    </lineage>
</organism>
<dbReference type="InterPro" id="IPR044068">
    <property type="entry name" value="CB"/>
</dbReference>
<evidence type="ECO:0000259" key="5">
    <source>
        <dbReference type="PROSITE" id="PS51900"/>
    </source>
</evidence>
<dbReference type="InterPro" id="IPR010998">
    <property type="entry name" value="Integrase_recombinase_N"/>
</dbReference>
<dbReference type="Proteomes" id="UP001550603">
    <property type="component" value="Unassembled WGS sequence"/>
</dbReference>
<keyword evidence="2" id="KW-0233">DNA recombination</keyword>
<keyword evidence="1 3" id="KW-0238">DNA-binding</keyword>
<reference evidence="6 7" key="1">
    <citation type="submission" date="2024-06" db="EMBL/GenBank/DDBJ databases">
        <title>The Natural Products Discovery Center: Release of the First 8490 Sequenced Strains for Exploring Actinobacteria Biosynthetic Diversity.</title>
        <authorList>
            <person name="Kalkreuter E."/>
            <person name="Kautsar S.A."/>
            <person name="Yang D."/>
            <person name="Bader C.D."/>
            <person name="Teijaro C.N."/>
            <person name="Fluegel L."/>
            <person name="Davis C.M."/>
            <person name="Simpson J.R."/>
            <person name="Lauterbach L."/>
            <person name="Steele A.D."/>
            <person name="Gui C."/>
            <person name="Meng S."/>
            <person name="Li G."/>
            <person name="Viehrig K."/>
            <person name="Ye F."/>
            <person name="Su P."/>
            <person name="Kiefer A.F."/>
            <person name="Nichols A."/>
            <person name="Cepeda A.J."/>
            <person name="Yan W."/>
            <person name="Fan B."/>
            <person name="Jiang Y."/>
            <person name="Adhikari A."/>
            <person name="Zheng C.-J."/>
            <person name="Schuster L."/>
            <person name="Cowan T.M."/>
            <person name="Smanski M.J."/>
            <person name="Chevrette M.G."/>
            <person name="De Carvalho L.P.S."/>
            <person name="Shen B."/>
        </authorList>
    </citation>
    <scope>NUCLEOTIDE SEQUENCE [LARGE SCALE GENOMIC DNA]</scope>
    <source>
        <strain evidence="6 7">NPDC019583</strain>
    </source>
</reference>
<dbReference type="SUPFAM" id="SSF56349">
    <property type="entry name" value="DNA breaking-rejoining enzymes"/>
    <property type="match status" value="1"/>
</dbReference>
<dbReference type="InterPro" id="IPR050090">
    <property type="entry name" value="Tyrosine_recombinase_XerCD"/>
</dbReference>
<dbReference type="Gene3D" id="1.10.150.130">
    <property type="match status" value="1"/>
</dbReference>
<feature type="compositionally biased region" description="Gly residues" evidence="4">
    <location>
        <begin position="164"/>
        <end position="174"/>
    </location>
</feature>
<dbReference type="InterPro" id="IPR004107">
    <property type="entry name" value="Integrase_SAM-like_N"/>
</dbReference>
<keyword evidence="7" id="KW-1185">Reference proteome</keyword>
<dbReference type="PROSITE" id="PS51900">
    <property type="entry name" value="CB"/>
    <property type="match status" value="1"/>
</dbReference>